<dbReference type="SUPFAM" id="SSF51126">
    <property type="entry name" value="Pectin lyase-like"/>
    <property type="match status" value="1"/>
</dbReference>
<dbReference type="EMBL" id="CP121687">
    <property type="protein sequence ID" value="WZL69437.1"/>
    <property type="molecule type" value="Genomic_DNA"/>
</dbReference>
<sequence length="439" mass="46271">MSSDYCPRPYRKYCPGSSGPPGPAGPRGPRGPRGFPGPRGPMGPEGLQGPPGPPGGGISAYADFYALMGTDNPDPIAPGQNVNFPQDGPTGGTTITRTGPNTFNLAEIGTYQVFFQVSVSEEGQLVITLNDQELEYTVVGRETGSSQIVGMTFITTTEADSVLTIRNPSGNANSLTITSNAGGNSPVSAHLIITHILPEESAAVNPYEVYVQAGAVDGNGSQSKPFGTIQEGIQAVAPTGTVHILGGPYPITETISVNKPGITLKGYPNTLIELQASTILFLVTGNGITIDGLNITSDDPYPFEFIQIGGTNHRIINNTIWGPPQAGPSTGWVVNRGFVPQANNMQNLLVQNNIFYSLRQPAYLNPGTSGHIVNNVVYNTRGFVVDNAEFVFSGNSWGIPENAVDIALLPSVPLNSPYYDPTSVLSANNSNANVDDQRP</sequence>
<feature type="region of interest" description="Disordered" evidence="1">
    <location>
        <begin position="1"/>
        <end position="58"/>
    </location>
</feature>
<reference evidence="2 3" key="1">
    <citation type="submission" date="2023-03" db="EMBL/GenBank/DDBJ databases">
        <title>Novel Species.</title>
        <authorList>
            <person name="Ma S."/>
        </authorList>
    </citation>
    <scope>NUCLEOTIDE SEQUENCE [LARGE SCALE GENOMIC DNA]</scope>
    <source>
        <strain evidence="2 3">LIND6LT2</strain>
    </source>
</reference>
<gene>
    <name evidence="2" type="ORF">QBE51_11620</name>
</gene>
<protein>
    <submittedName>
        <fullName evidence="2">Uncharacterized protein</fullName>
    </submittedName>
</protein>
<dbReference type="InterPro" id="IPR008983">
    <property type="entry name" value="Tumour_necrosis_fac-like_dom"/>
</dbReference>
<organism evidence="2 3">
    <name type="scientific">Defluviitalea saccharophila</name>
    <dbReference type="NCBI Taxonomy" id="879970"/>
    <lineage>
        <taxon>Bacteria</taxon>
        <taxon>Bacillati</taxon>
        <taxon>Bacillota</taxon>
        <taxon>Clostridia</taxon>
        <taxon>Lachnospirales</taxon>
        <taxon>Defluviitaleaceae</taxon>
        <taxon>Defluviitalea</taxon>
    </lineage>
</organism>
<dbReference type="Gene3D" id="2.160.20.10">
    <property type="entry name" value="Single-stranded right-handed beta-helix, Pectin lyase-like"/>
    <property type="match status" value="1"/>
</dbReference>
<proteinExistence type="predicted"/>
<evidence type="ECO:0000256" key="1">
    <source>
        <dbReference type="SAM" id="MobiDB-lite"/>
    </source>
</evidence>
<evidence type="ECO:0000313" key="3">
    <source>
        <dbReference type="Proteomes" id="UP001486565"/>
    </source>
</evidence>
<dbReference type="Proteomes" id="UP001486565">
    <property type="component" value="Chromosome"/>
</dbReference>
<dbReference type="InterPro" id="IPR012334">
    <property type="entry name" value="Pectin_lyas_fold"/>
</dbReference>
<dbReference type="RefSeq" id="WP_341876433.1">
    <property type="nucleotide sequence ID" value="NZ_CP121687.1"/>
</dbReference>
<name>A0ABZ2Y623_9FIRM</name>
<dbReference type="InterPro" id="IPR011050">
    <property type="entry name" value="Pectin_lyase_fold/virulence"/>
</dbReference>
<keyword evidence="3" id="KW-1185">Reference proteome</keyword>
<dbReference type="Gene3D" id="2.60.120.40">
    <property type="match status" value="1"/>
</dbReference>
<accession>A0ABZ2Y623</accession>
<evidence type="ECO:0000313" key="2">
    <source>
        <dbReference type="EMBL" id="WZL69437.1"/>
    </source>
</evidence>